<dbReference type="AlphaFoldDB" id="A0A6A4HI32"/>
<dbReference type="InterPro" id="IPR002018">
    <property type="entry name" value="CarbesteraseB"/>
</dbReference>
<feature type="non-terminal residue" evidence="2">
    <location>
        <position position="1"/>
    </location>
</feature>
<evidence type="ECO:0000313" key="3">
    <source>
        <dbReference type="Proteomes" id="UP000799118"/>
    </source>
</evidence>
<dbReference type="Gene3D" id="3.40.50.1820">
    <property type="entry name" value="alpha/beta hydrolase"/>
    <property type="match status" value="1"/>
</dbReference>
<reference evidence="2" key="1">
    <citation type="journal article" date="2019" name="Environ. Microbiol.">
        <title>Fungal ecological strategies reflected in gene transcription - a case study of two litter decomposers.</title>
        <authorList>
            <person name="Barbi F."/>
            <person name="Kohler A."/>
            <person name="Barry K."/>
            <person name="Baskaran P."/>
            <person name="Daum C."/>
            <person name="Fauchery L."/>
            <person name="Ihrmark K."/>
            <person name="Kuo A."/>
            <person name="LaButti K."/>
            <person name="Lipzen A."/>
            <person name="Morin E."/>
            <person name="Grigoriev I.V."/>
            <person name="Henrissat B."/>
            <person name="Lindahl B."/>
            <person name="Martin F."/>
        </authorList>
    </citation>
    <scope>NUCLEOTIDE SEQUENCE</scope>
    <source>
        <strain evidence="2">JB14</strain>
    </source>
</reference>
<name>A0A6A4HI32_9AGAR</name>
<gene>
    <name evidence="2" type="ORF">BT96DRAFT_779457</name>
</gene>
<dbReference type="OrthoDB" id="408631at2759"/>
<organism evidence="2 3">
    <name type="scientific">Gymnopus androsaceus JB14</name>
    <dbReference type="NCBI Taxonomy" id="1447944"/>
    <lineage>
        <taxon>Eukaryota</taxon>
        <taxon>Fungi</taxon>
        <taxon>Dikarya</taxon>
        <taxon>Basidiomycota</taxon>
        <taxon>Agaricomycotina</taxon>
        <taxon>Agaricomycetes</taxon>
        <taxon>Agaricomycetidae</taxon>
        <taxon>Agaricales</taxon>
        <taxon>Marasmiineae</taxon>
        <taxon>Omphalotaceae</taxon>
        <taxon>Gymnopus</taxon>
    </lineage>
</organism>
<dbReference type="Pfam" id="PF00135">
    <property type="entry name" value="COesterase"/>
    <property type="match status" value="1"/>
</dbReference>
<dbReference type="InterPro" id="IPR029058">
    <property type="entry name" value="AB_hydrolase_fold"/>
</dbReference>
<evidence type="ECO:0000259" key="1">
    <source>
        <dbReference type="Pfam" id="PF00135"/>
    </source>
</evidence>
<dbReference type="SUPFAM" id="SSF53474">
    <property type="entry name" value="alpha/beta-Hydrolases"/>
    <property type="match status" value="1"/>
</dbReference>
<dbReference type="Proteomes" id="UP000799118">
    <property type="component" value="Unassembled WGS sequence"/>
</dbReference>
<keyword evidence="3" id="KW-1185">Reference proteome</keyword>
<proteinExistence type="predicted"/>
<accession>A0A6A4HI32</accession>
<feature type="domain" description="Carboxylesterase type B" evidence="1">
    <location>
        <begin position="19"/>
        <end position="86"/>
    </location>
</feature>
<dbReference type="EMBL" id="ML769501">
    <property type="protein sequence ID" value="KAE9397188.1"/>
    <property type="molecule type" value="Genomic_DNA"/>
</dbReference>
<feature type="non-terminal residue" evidence="2">
    <location>
        <position position="90"/>
    </location>
</feature>
<protein>
    <recommendedName>
        <fullName evidence="1">Carboxylesterase type B domain-containing protein</fullName>
    </recommendedName>
</protein>
<sequence length="90" mass="9747">VQLGNTTLIGRDVTLLKQELKGIPFAEPPLGALRLQRPVLKTSLDTAKFDATISISSTYFLTVLQSVPVSELSEDCLTKNVFRPSGVTSN</sequence>
<evidence type="ECO:0000313" key="2">
    <source>
        <dbReference type="EMBL" id="KAE9397188.1"/>
    </source>
</evidence>